<organism evidence="5 6">
    <name type="scientific">Hevea brasiliensis</name>
    <name type="common">Para rubber tree</name>
    <name type="synonym">Siphonia brasiliensis</name>
    <dbReference type="NCBI Taxonomy" id="3981"/>
    <lineage>
        <taxon>Eukaryota</taxon>
        <taxon>Viridiplantae</taxon>
        <taxon>Streptophyta</taxon>
        <taxon>Embryophyta</taxon>
        <taxon>Tracheophyta</taxon>
        <taxon>Spermatophyta</taxon>
        <taxon>Magnoliopsida</taxon>
        <taxon>eudicotyledons</taxon>
        <taxon>Gunneridae</taxon>
        <taxon>Pentapetalae</taxon>
        <taxon>rosids</taxon>
        <taxon>fabids</taxon>
        <taxon>Malpighiales</taxon>
        <taxon>Euphorbiaceae</taxon>
        <taxon>Crotonoideae</taxon>
        <taxon>Micrandreae</taxon>
        <taxon>Hevea</taxon>
    </lineage>
</organism>
<dbReference type="InterPro" id="IPR052059">
    <property type="entry name" value="CR_Ser/Thr_kinase"/>
</dbReference>
<dbReference type="GO" id="GO:0016301">
    <property type="term" value="F:kinase activity"/>
    <property type="evidence" value="ECO:0007669"/>
    <property type="project" value="UniProtKB-KW"/>
</dbReference>
<keyword evidence="2" id="KW-0547">Nucleotide-binding</keyword>
<dbReference type="Gene3D" id="1.10.510.10">
    <property type="entry name" value="Transferase(Phosphotransferase) domain 1"/>
    <property type="match status" value="1"/>
</dbReference>
<dbReference type="AlphaFoldDB" id="A0A6A6LDE6"/>
<dbReference type="EMBL" id="JAAGAX010000011">
    <property type="protein sequence ID" value="KAF2299044.1"/>
    <property type="molecule type" value="Genomic_DNA"/>
</dbReference>
<gene>
    <name evidence="5" type="ORF">GH714_030178</name>
</gene>
<comment type="caution">
    <text evidence="5">The sequence shown here is derived from an EMBL/GenBank/DDBJ whole genome shotgun (WGS) entry which is preliminary data.</text>
</comment>
<dbReference type="InterPro" id="IPR011009">
    <property type="entry name" value="Kinase-like_dom_sf"/>
</dbReference>
<protein>
    <recommendedName>
        <fullName evidence="7">Protein kinase domain-containing protein</fullName>
    </recommendedName>
</protein>
<keyword evidence="4" id="KW-0067">ATP-binding</keyword>
<sequence>MLAKQGEAHTMSAVAGSFGYIAPEWAWRRNAEGKPIVDCLDEEILDPCYLEEMTTVFKLGLICTSTAPSSRPSMKDVVQMLRKSCLKNNGEKLGSEFDVAPLLGNAAYLSSHKRSKRVSDDEYDSSLYSV</sequence>
<evidence type="ECO:0008006" key="7">
    <source>
        <dbReference type="Google" id="ProtNLM"/>
    </source>
</evidence>
<name>A0A6A6LDE6_HEVBR</name>
<evidence type="ECO:0000256" key="4">
    <source>
        <dbReference type="ARBA" id="ARBA00022840"/>
    </source>
</evidence>
<proteinExistence type="predicted"/>
<reference evidence="5 6" key="1">
    <citation type="journal article" date="2020" name="Mol. Plant">
        <title>The Chromosome-Based Rubber Tree Genome Provides New Insights into Spurge Genome Evolution and Rubber Biosynthesis.</title>
        <authorList>
            <person name="Liu J."/>
            <person name="Shi C."/>
            <person name="Shi C.C."/>
            <person name="Li W."/>
            <person name="Zhang Q.J."/>
            <person name="Zhang Y."/>
            <person name="Li K."/>
            <person name="Lu H.F."/>
            <person name="Shi C."/>
            <person name="Zhu S.T."/>
            <person name="Xiao Z.Y."/>
            <person name="Nan H."/>
            <person name="Yue Y."/>
            <person name="Zhu X.G."/>
            <person name="Wu Y."/>
            <person name="Hong X.N."/>
            <person name="Fan G.Y."/>
            <person name="Tong Y."/>
            <person name="Zhang D."/>
            <person name="Mao C.L."/>
            <person name="Liu Y.L."/>
            <person name="Hao S.J."/>
            <person name="Liu W.Q."/>
            <person name="Lv M.Q."/>
            <person name="Zhang H.B."/>
            <person name="Liu Y."/>
            <person name="Hu-Tang G.R."/>
            <person name="Wang J.P."/>
            <person name="Wang J.H."/>
            <person name="Sun Y.H."/>
            <person name="Ni S.B."/>
            <person name="Chen W.B."/>
            <person name="Zhang X.C."/>
            <person name="Jiao Y.N."/>
            <person name="Eichler E.E."/>
            <person name="Li G.H."/>
            <person name="Liu X."/>
            <person name="Gao L.Z."/>
        </authorList>
    </citation>
    <scope>NUCLEOTIDE SEQUENCE [LARGE SCALE GENOMIC DNA]</scope>
    <source>
        <strain evidence="6">cv. GT1</strain>
        <tissue evidence="5">Leaf</tissue>
    </source>
</reference>
<dbReference type="Proteomes" id="UP000467840">
    <property type="component" value="Chromosome 1"/>
</dbReference>
<keyword evidence="1" id="KW-0808">Transferase</keyword>
<evidence type="ECO:0000256" key="2">
    <source>
        <dbReference type="ARBA" id="ARBA00022741"/>
    </source>
</evidence>
<keyword evidence="6" id="KW-1185">Reference proteome</keyword>
<dbReference type="SUPFAM" id="SSF56112">
    <property type="entry name" value="Protein kinase-like (PK-like)"/>
    <property type="match status" value="1"/>
</dbReference>
<evidence type="ECO:0000313" key="5">
    <source>
        <dbReference type="EMBL" id="KAF2299044.1"/>
    </source>
</evidence>
<dbReference type="PANTHER" id="PTHR47973">
    <property type="entry name" value="CYSTEINE-RICH RECEPTOR-LIKE PROTEIN KINASE 3"/>
    <property type="match status" value="1"/>
</dbReference>
<evidence type="ECO:0000256" key="1">
    <source>
        <dbReference type="ARBA" id="ARBA00022679"/>
    </source>
</evidence>
<dbReference type="GO" id="GO:0005524">
    <property type="term" value="F:ATP binding"/>
    <property type="evidence" value="ECO:0007669"/>
    <property type="project" value="UniProtKB-KW"/>
</dbReference>
<keyword evidence="3" id="KW-0418">Kinase</keyword>
<accession>A0A6A6LDE6</accession>
<evidence type="ECO:0000313" key="6">
    <source>
        <dbReference type="Proteomes" id="UP000467840"/>
    </source>
</evidence>
<evidence type="ECO:0000256" key="3">
    <source>
        <dbReference type="ARBA" id="ARBA00022777"/>
    </source>
</evidence>